<dbReference type="Proteomes" id="UP000555103">
    <property type="component" value="Unassembled WGS sequence"/>
</dbReference>
<name>A0A840CT73_9BACT</name>
<comment type="caution">
    <text evidence="1">The sequence shown here is derived from an EMBL/GenBank/DDBJ whole genome shotgun (WGS) entry which is preliminary data.</text>
</comment>
<sequence length="67" mass="7834">METIGIFIVLAIVYFLFIHPHVNPKTESKHLRTCGFKYMSIFVLHSERNPTMGSTQVVFFEDKIVFQ</sequence>
<dbReference type="AlphaFoldDB" id="A0A840CT73"/>
<protein>
    <submittedName>
        <fullName evidence="1">Uncharacterized protein</fullName>
    </submittedName>
</protein>
<gene>
    <name evidence="1" type="ORF">GGR21_003810</name>
</gene>
<evidence type="ECO:0000313" key="2">
    <source>
        <dbReference type="Proteomes" id="UP000555103"/>
    </source>
</evidence>
<proteinExistence type="predicted"/>
<evidence type="ECO:0000313" key="1">
    <source>
        <dbReference type="EMBL" id="MBB4037889.1"/>
    </source>
</evidence>
<organism evidence="1 2">
    <name type="scientific">Dysgonomonas hofstadii</name>
    <dbReference type="NCBI Taxonomy" id="637886"/>
    <lineage>
        <taxon>Bacteria</taxon>
        <taxon>Pseudomonadati</taxon>
        <taxon>Bacteroidota</taxon>
        <taxon>Bacteroidia</taxon>
        <taxon>Bacteroidales</taxon>
        <taxon>Dysgonomonadaceae</taxon>
        <taxon>Dysgonomonas</taxon>
    </lineage>
</organism>
<reference evidence="1 2" key="1">
    <citation type="submission" date="2020-08" db="EMBL/GenBank/DDBJ databases">
        <title>Genomic Encyclopedia of Type Strains, Phase IV (KMG-IV): sequencing the most valuable type-strain genomes for metagenomic binning, comparative biology and taxonomic classification.</title>
        <authorList>
            <person name="Goeker M."/>
        </authorList>
    </citation>
    <scope>NUCLEOTIDE SEQUENCE [LARGE SCALE GENOMIC DNA]</scope>
    <source>
        <strain evidence="1 2">DSM 104969</strain>
    </source>
</reference>
<accession>A0A840CT73</accession>
<keyword evidence="2" id="KW-1185">Reference proteome</keyword>
<dbReference type="EMBL" id="JACIEP010000018">
    <property type="protein sequence ID" value="MBB4037889.1"/>
    <property type="molecule type" value="Genomic_DNA"/>
</dbReference>